<dbReference type="InterPro" id="IPR050738">
    <property type="entry name" value="Sulfatase"/>
</dbReference>
<evidence type="ECO:0000259" key="5">
    <source>
        <dbReference type="Pfam" id="PF00884"/>
    </source>
</evidence>
<dbReference type="GO" id="GO:0004065">
    <property type="term" value="F:arylsulfatase activity"/>
    <property type="evidence" value="ECO:0007669"/>
    <property type="project" value="TreeGrafter"/>
</dbReference>
<evidence type="ECO:0000256" key="2">
    <source>
        <dbReference type="ARBA" id="ARBA00022723"/>
    </source>
</evidence>
<proteinExistence type="inferred from homology"/>
<reference evidence="6" key="1">
    <citation type="journal article" date="2014" name="Int. J. Syst. Evol. Microbiol.">
        <title>Complete genome sequence of Corynebacterium casei LMG S-19264T (=DSM 44701T), isolated from a smear-ripened cheese.</title>
        <authorList>
            <consortium name="US DOE Joint Genome Institute (JGI-PGF)"/>
            <person name="Walter F."/>
            <person name="Albersmeier A."/>
            <person name="Kalinowski J."/>
            <person name="Ruckert C."/>
        </authorList>
    </citation>
    <scope>NUCLEOTIDE SEQUENCE</scope>
    <source>
        <strain evidence="6">KCTC 12710</strain>
    </source>
</reference>
<dbReference type="Gene3D" id="3.30.1120.10">
    <property type="match status" value="1"/>
</dbReference>
<dbReference type="PANTHER" id="PTHR42693:SF53">
    <property type="entry name" value="ENDO-4-O-SULFATASE"/>
    <property type="match status" value="1"/>
</dbReference>
<organism evidence="6 7">
    <name type="scientific">Algibacter mikhailovii</name>
    <dbReference type="NCBI Taxonomy" id="425498"/>
    <lineage>
        <taxon>Bacteria</taxon>
        <taxon>Pseudomonadati</taxon>
        <taxon>Bacteroidota</taxon>
        <taxon>Flavobacteriia</taxon>
        <taxon>Flavobacteriales</taxon>
        <taxon>Flavobacteriaceae</taxon>
        <taxon>Algibacter</taxon>
    </lineage>
</organism>
<evidence type="ECO:0000313" key="7">
    <source>
        <dbReference type="Proteomes" id="UP000636004"/>
    </source>
</evidence>
<keyword evidence="2" id="KW-0479">Metal-binding</keyword>
<comment type="caution">
    <text evidence="6">The sequence shown here is derived from an EMBL/GenBank/DDBJ whole genome shotgun (WGS) entry which is preliminary data.</text>
</comment>
<dbReference type="Pfam" id="PF00884">
    <property type="entry name" value="Sulfatase"/>
    <property type="match status" value="1"/>
</dbReference>
<dbReference type="AlphaFoldDB" id="A0A918RCH9"/>
<dbReference type="Gene3D" id="3.40.720.10">
    <property type="entry name" value="Alkaline Phosphatase, subunit A"/>
    <property type="match status" value="1"/>
</dbReference>
<dbReference type="InterPro" id="IPR000917">
    <property type="entry name" value="Sulfatase_N"/>
</dbReference>
<dbReference type="InterPro" id="IPR024607">
    <property type="entry name" value="Sulfatase_CS"/>
</dbReference>
<keyword evidence="4" id="KW-0106">Calcium</keyword>
<feature type="domain" description="Sulfatase N-terminal" evidence="5">
    <location>
        <begin position="46"/>
        <end position="380"/>
    </location>
</feature>
<protein>
    <submittedName>
        <fullName evidence="6">Arylsulfatase</fullName>
    </submittedName>
</protein>
<gene>
    <name evidence="6" type="ORF">GCM10007028_33140</name>
</gene>
<dbReference type="EMBL" id="BMWZ01000009">
    <property type="protein sequence ID" value="GGZ92054.1"/>
    <property type="molecule type" value="Genomic_DNA"/>
</dbReference>
<reference evidence="6" key="2">
    <citation type="submission" date="2020-09" db="EMBL/GenBank/DDBJ databases">
        <authorList>
            <person name="Sun Q."/>
            <person name="Kim S."/>
        </authorList>
    </citation>
    <scope>NUCLEOTIDE SEQUENCE</scope>
    <source>
        <strain evidence="6">KCTC 12710</strain>
    </source>
</reference>
<keyword evidence="7" id="KW-1185">Reference proteome</keyword>
<dbReference type="SUPFAM" id="SSF53649">
    <property type="entry name" value="Alkaline phosphatase-like"/>
    <property type="match status" value="1"/>
</dbReference>
<dbReference type="InterPro" id="IPR017850">
    <property type="entry name" value="Alkaline_phosphatase_core_sf"/>
</dbReference>
<dbReference type="CDD" id="cd16145">
    <property type="entry name" value="ARS_like"/>
    <property type="match status" value="1"/>
</dbReference>
<evidence type="ECO:0000256" key="1">
    <source>
        <dbReference type="ARBA" id="ARBA00008779"/>
    </source>
</evidence>
<dbReference type="GO" id="GO:0046872">
    <property type="term" value="F:metal ion binding"/>
    <property type="evidence" value="ECO:0007669"/>
    <property type="project" value="UniProtKB-KW"/>
</dbReference>
<evidence type="ECO:0000313" key="6">
    <source>
        <dbReference type="EMBL" id="GGZ92054.1"/>
    </source>
</evidence>
<evidence type="ECO:0000256" key="4">
    <source>
        <dbReference type="ARBA" id="ARBA00022837"/>
    </source>
</evidence>
<accession>A0A918RCH9</accession>
<dbReference type="RefSeq" id="WP_189362550.1">
    <property type="nucleotide sequence ID" value="NZ_BMWZ01000009.1"/>
</dbReference>
<comment type="similarity">
    <text evidence="1">Belongs to the sulfatase family.</text>
</comment>
<dbReference type="Proteomes" id="UP000636004">
    <property type="component" value="Unassembled WGS sequence"/>
</dbReference>
<keyword evidence="3" id="KW-0378">Hydrolase</keyword>
<dbReference type="PROSITE" id="PS00523">
    <property type="entry name" value="SULFATASE_1"/>
    <property type="match status" value="1"/>
</dbReference>
<sequence length="486" mass="55267">MKKRNTISNTTNALGKMKIFSICVALIFCSNISAQSIDKGAERSKPNIIFILADDLGYGDVGFNGQDKIKTPVLDKMATEGIVFNRHYAGSAVCGPSRASLMTGMHTGNSSVRENPKWTKSGQPVDLSLNDVTVAEELKRADYNTGIIGKWGLSENLNEGAPNLQGFDYFYGFNKHKSAHHYYPETIWENDKLITIEGNVTQDKIGTYSQDLFTDKALAFLDNQTSEKPFFLYLAYTIPHFELTIPEDQKAQYSNLNWPLRKMKMAHYRHDENGHVTYASMVSRLDKDVGRILNKLIEMGVDDNTLVVFTSDNGHEYDNLKDEFFDSNGIYRGKKRDLYEGGLRMPFVARWPNKIKPGSATNHVSAFWDFLPTACDIAGVKPTAKINGMSYLPALTNAENIQKNHDYLYWEFNEKRGPMQALLKDDWKLVHFVNKHYELYNLKNDPSELNEISSQHPDILKQLKAVLQIARTEHPEFPLIKKELKK</sequence>
<dbReference type="PANTHER" id="PTHR42693">
    <property type="entry name" value="ARYLSULFATASE FAMILY MEMBER"/>
    <property type="match status" value="1"/>
</dbReference>
<name>A0A918RCH9_9FLAO</name>
<evidence type="ECO:0000256" key="3">
    <source>
        <dbReference type="ARBA" id="ARBA00022801"/>
    </source>
</evidence>